<name>A0A2M9Y070_9LEPT</name>
<keyword evidence="1" id="KW-0145">Chemotaxis</keyword>
<evidence type="ECO:0000313" key="8">
    <source>
        <dbReference type="Proteomes" id="UP000297891"/>
    </source>
</evidence>
<dbReference type="InterPro" id="IPR004089">
    <property type="entry name" value="MCPsignal_dom"/>
</dbReference>
<evidence type="ECO:0000313" key="7">
    <source>
        <dbReference type="EMBL" id="TGK95291.1"/>
    </source>
</evidence>
<evidence type="ECO:0000259" key="6">
    <source>
        <dbReference type="PROSITE" id="PS50111"/>
    </source>
</evidence>
<accession>A0A2M9Y070</accession>
<dbReference type="Pfam" id="PF00015">
    <property type="entry name" value="MCPsignal"/>
    <property type="match status" value="1"/>
</dbReference>
<dbReference type="PROSITE" id="PS50111">
    <property type="entry name" value="CHEMOTAXIS_TRANSDUC_2"/>
    <property type="match status" value="1"/>
</dbReference>
<keyword evidence="3" id="KW-0807">Transducer</keyword>
<feature type="transmembrane region" description="Helical" evidence="5">
    <location>
        <begin position="188"/>
        <end position="212"/>
    </location>
</feature>
<dbReference type="PANTHER" id="PTHR43531">
    <property type="entry name" value="PROTEIN ICFG"/>
    <property type="match status" value="1"/>
</dbReference>
<dbReference type="InterPro" id="IPR004090">
    <property type="entry name" value="Chemotax_Me-accpt_rcpt"/>
</dbReference>
<evidence type="ECO:0000256" key="2">
    <source>
        <dbReference type="ARBA" id="ARBA00029447"/>
    </source>
</evidence>
<dbReference type="InterPro" id="IPR024478">
    <property type="entry name" value="HlyB_4HB_MCP"/>
</dbReference>
<feature type="region of interest" description="Disordered" evidence="4">
    <location>
        <begin position="253"/>
        <end position="287"/>
    </location>
</feature>
<comment type="caution">
    <text evidence="7">The sequence shown here is derived from an EMBL/GenBank/DDBJ whole genome shotgun (WGS) entry which is preliminary data.</text>
</comment>
<dbReference type="InterPro" id="IPR051310">
    <property type="entry name" value="MCP_chemotaxis"/>
</dbReference>
<protein>
    <submittedName>
        <fullName evidence="7">Methyl-accepting chemotaxis protein</fullName>
    </submittedName>
</protein>
<comment type="similarity">
    <text evidence="2">Belongs to the methyl-accepting chemotaxis (MCP) protein family.</text>
</comment>
<proteinExistence type="inferred from homology"/>
<sequence length="506" mass="54860">MFNLKSMTVKGKLILGFSLLIVFIGIGTGSGIYSVNIFNNKVTDLVLIYSPKVQFSEKIRTKFMWLARNEKNLILDQSVELMNKRLSDRVRYTSELFSYIQELEKIGNQKDKEKLEELRGAFKDYADAFELVKVIALKNLTQQAQDISSAKGRPAADRFDAIADDIAAMAAADMDEANRLTDEYYQGIFIFMAGLFIVSAIISALLAAWIIVSITKALNSAVEIATTVSTAAEQVSSTAYSLSQGASEQAASIEESTASIEEMSSSVTQNSQAANETNEIASTSAKETTKGREAVFKTLDAMKNISSKIKIIEEIAYQTNLLALNAAIEAARAGKHGKGFAVVADEVRKLAERSQVAAQEINQLSSNSVSLAEEAGKVIEEIVPSIQKTAELVSSIADASSEQSSGINQISLAMTQMDQTTQIAASSSEELAATSNELKEQSGHLMEIMGTLVKIDKEKLLVAKQKKTITNKPGDLKNIAAEFGKNNKQANAFSSGHEHAALTEKF</sequence>
<dbReference type="RefSeq" id="WP_100791000.1">
    <property type="nucleotide sequence ID" value="NZ_NPDQ01000005.1"/>
</dbReference>
<dbReference type="AlphaFoldDB" id="A0A2M9Y070"/>
<dbReference type="GO" id="GO:0005886">
    <property type="term" value="C:plasma membrane"/>
    <property type="evidence" value="ECO:0007669"/>
    <property type="project" value="TreeGrafter"/>
</dbReference>
<dbReference type="Gene3D" id="1.10.287.950">
    <property type="entry name" value="Methyl-accepting chemotaxis protein"/>
    <property type="match status" value="1"/>
</dbReference>
<evidence type="ECO:0000256" key="4">
    <source>
        <dbReference type="SAM" id="MobiDB-lite"/>
    </source>
</evidence>
<feature type="domain" description="Methyl-accepting transducer" evidence="6">
    <location>
        <begin position="224"/>
        <end position="439"/>
    </location>
</feature>
<keyword evidence="5" id="KW-0472">Membrane</keyword>
<dbReference type="SMART" id="SM00283">
    <property type="entry name" value="MA"/>
    <property type="match status" value="1"/>
</dbReference>
<dbReference type="PRINTS" id="PR00260">
    <property type="entry name" value="CHEMTRNSDUCR"/>
</dbReference>
<dbReference type="PANTHER" id="PTHR43531:SF11">
    <property type="entry name" value="METHYL-ACCEPTING CHEMOTAXIS PROTEIN 3"/>
    <property type="match status" value="1"/>
</dbReference>
<reference evidence="7" key="1">
    <citation type="journal article" date="2019" name="PLoS Negl. Trop. Dis.">
        <title>Revisiting the worldwide diversity of Leptospira species in the environment.</title>
        <authorList>
            <person name="Vincent A.T."/>
            <person name="Schiettekatte O."/>
            <person name="Bourhy P."/>
            <person name="Veyrier F.J."/>
            <person name="Picardeau M."/>
        </authorList>
    </citation>
    <scope>NUCLEOTIDE SEQUENCE [LARGE SCALE GENOMIC DNA]</scope>
    <source>
        <strain evidence="7">201800277</strain>
    </source>
</reference>
<dbReference type="GO" id="GO:0006935">
    <property type="term" value="P:chemotaxis"/>
    <property type="evidence" value="ECO:0007669"/>
    <property type="project" value="UniProtKB-KW"/>
</dbReference>
<evidence type="ECO:0000256" key="1">
    <source>
        <dbReference type="ARBA" id="ARBA00022500"/>
    </source>
</evidence>
<keyword evidence="5" id="KW-0812">Transmembrane</keyword>
<gene>
    <name evidence="7" type="ORF">EHQ30_01215</name>
</gene>
<organism evidence="7 8">
    <name type="scientific">Leptospira brenneri</name>
    <dbReference type="NCBI Taxonomy" id="2023182"/>
    <lineage>
        <taxon>Bacteria</taxon>
        <taxon>Pseudomonadati</taxon>
        <taxon>Spirochaetota</taxon>
        <taxon>Spirochaetia</taxon>
        <taxon>Leptospirales</taxon>
        <taxon>Leptospiraceae</taxon>
        <taxon>Leptospira</taxon>
    </lineage>
</organism>
<dbReference type="OrthoDB" id="334703at2"/>
<feature type="compositionally biased region" description="Polar residues" evidence="4">
    <location>
        <begin position="267"/>
        <end position="286"/>
    </location>
</feature>
<evidence type="ECO:0000256" key="3">
    <source>
        <dbReference type="PROSITE-ProRule" id="PRU00284"/>
    </source>
</evidence>
<feature type="compositionally biased region" description="Low complexity" evidence="4">
    <location>
        <begin position="253"/>
        <end position="266"/>
    </location>
</feature>
<dbReference type="GO" id="GO:0007165">
    <property type="term" value="P:signal transduction"/>
    <property type="evidence" value="ECO:0007669"/>
    <property type="project" value="UniProtKB-KW"/>
</dbReference>
<dbReference type="Pfam" id="PF12729">
    <property type="entry name" value="4HB_MCP_1"/>
    <property type="match status" value="1"/>
</dbReference>
<dbReference type="GO" id="GO:0004888">
    <property type="term" value="F:transmembrane signaling receptor activity"/>
    <property type="evidence" value="ECO:0007669"/>
    <property type="project" value="InterPro"/>
</dbReference>
<dbReference type="CDD" id="cd11386">
    <property type="entry name" value="MCP_signal"/>
    <property type="match status" value="1"/>
</dbReference>
<evidence type="ECO:0000256" key="5">
    <source>
        <dbReference type="SAM" id="Phobius"/>
    </source>
</evidence>
<keyword evidence="8" id="KW-1185">Reference proteome</keyword>
<dbReference type="SUPFAM" id="SSF58104">
    <property type="entry name" value="Methyl-accepting chemotaxis protein (MCP) signaling domain"/>
    <property type="match status" value="1"/>
</dbReference>
<dbReference type="EMBL" id="RQFP01000001">
    <property type="protein sequence ID" value="TGK95291.1"/>
    <property type="molecule type" value="Genomic_DNA"/>
</dbReference>
<dbReference type="Proteomes" id="UP000297891">
    <property type="component" value="Unassembled WGS sequence"/>
</dbReference>
<keyword evidence="5" id="KW-1133">Transmembrane helix</keyword>